<evidence type="ECO:0000313" key="5">
    <source>
        <dbReference type="Proteomes" id="UP000739538"/>
    </source>
</evidence>
<evidence type="ECO:0000313" key="4">
    <source>
        <dbReference type="EMBL" id="MCA9758087.1"/>
    </source>
</evidence>
<organism evidence="4 5">
    <name type="scientific">Eiseniibacteriota bacterium</name>
    <dbReference type="NCBI Taxonomy" id="2212470"/>
    <lineage>
        <taxon>Bacteria</taxon>
        <taxon>Candidatus Eiseniibacteriota</taxon>
    </lineage>
</organism>
<dbReference type="NCBIfam" id="TIGR04183">
    <property type="entry name" value="Por_Secre_tail"/>
    <property type="match status" value="1"/>
</dbReference>
<sequence length="401" mass="43639">MLRLPTIVAAVTGLLALAGPSAGQDWTAAADMPGSGRHHPVNFTLDGYGYVVTGSSGGNTADFFRYDPNVNQWEVLPDFPGPARSYSYGGAYDGKGYLACGLGSAYFNDLWEYDPDTGNWTQLASLPGVGRTHPAFVITDDGKIFIGMGGASSGNLRDWWEYDIATDQWVQRDNLPGPNRHHPYYFNIGDTPYVGFGHGAAIFNDFYKFDRGTNTWVQMADFPGEGRVAGTQFSYGGKGYILSGEGEDHQQLDTGEFWEYEASTDTWTALPAHPGSGRWAPGNFVIGDTVYFMGGLSTTRLEFDMWTYQFTDPAGVGEWSPSSIAFRVAPNPVTGTQLRIEELPAEASALHLLDAQGRQVARLDAAREEVTLPEGIAAGTYFLQLVDATGRTASQRLTVLR</sequence>
<name>A0A956NEV4_UNCEI</name>
<dbReference type="InterPro" id="IPR015915">
    <property type="entry name" value="Kelch-typ_b-propeller"/>
</dbReference>
<reference evidence="4" key="1">
    <citation type="submission" date="2020-04" db="EMBL/GenBank/DDBJ databases">
        <authorList>
            <person name="Zhang T."/>
        </authorList>
    </citation>
    <scope>NUCLEOTIDE SEQUENCE</scope>
    <source>
        <strain evidence="4">HKST-UBA02</strain>
    </source>
</reference>
<dbReference type="EMBL" id="JAGQHS010000141">
    <property type="protein sequence ID" value="MCA9758087.1"/>
    <property type="molecule type" value="Genomic_DNA"/>
</dbReference>
<gene>
    <name evidence="4" type="ORF">KDA27_20000</name>
</gene>
<dbReference type="InterPro" id="IPR026444">
    <property type="entry name" value="Secre_tail"/>
</dbReference>
<keyword evidence="1" id="KW-0880">Kelch repeat</keyword>
<protein>
    <submittedName>
        <fullName evidence="4">T9SS type A sorting domain-containing protein</fullName>
    </submittedName>
</protein>
<dbReference type="InterPro" id="IPR037293">
    <property type="entry name" value="Gal_Oxidase_central_sf"/>
</dbReference>
<dbReference type="Gene3D" id="2.130.10.80">
    <property type="entry name" value="Galactose oxidase/kelch, beta-propeller"/>
    <property type="match status" value="1"/>
</dbReference>
<dbReference type="SUPFAM" id="SSF117281">
    <property type="entry name" value="Kelch motif"/>
    <property type="match status" value="2"/>
</dbReference>
<feature type="signal peptide" evidence="3">
    <location>
        <begin position="1"/>
        <end position="23"/>
    </location>
</feature>
<dbReference type="PANTHER" id="PTHR45632:SF3">
    <property type="entry name" value="KELCH-LIKE PROTEIN 32"/>
    <property type="match status" value="1"/>
</dbReference>
<dbReference type="AlphaFoldDB" id="A0A956NEV4"/>
<feature type="chain" id="PRO_5037292309" evidence="3">
    <location>
        <begin position="24"/>
        <end position="401"/>
    </location>
</feature>
<evidence type="ECO:0000256" key="2">
    <source>
        <dbReference type="ARBA" id="ARBA00022737"/>
    </source>
</evidence>
<keyword evidence="3" id="KW-0732">Signal</keyword>
<comment type="caution">
    <text evidence="4">The sequence shown here is derived from an EMBL/GenBank/DDBJ whole genome shotgun (WGS) entry which is preliminary data.</text>
</comment>
<reference evidence="4" key="2">
    <citation type="journal article" date="2021" name="Microbiome">
        <title>Successional dynamics and alternative stable states in a saline activated sludge microbial community over 9 years.</title>
        <authorList>
            <person name="Wang Y."/>
            <person name="Ye J."/>
            <person name="Ju F."/>
            <person name="Liu L."/>
            <person name="Boyd J.A."/>
            <person name="Deng Y."/>
            <person name="Parks D.H."/>
            <person name="Jiang X."/>
            <person name="Yin X."/>
            <person name="Woodcroft B.J."/>
            <person name="Tyson G.W."/>
            <person name="Hugenholtz P."/>
            <person name="Polz M.F."/>
            <person name="Zhang T."/>
        </authorList>
    </citation>
    <scope>NUCLEOTIDE SEQUENCE</scope>
    <source>
        <strain evidence="4">HKST-UBA02</strain>
    </source>
</reference>
<evidence type="ECO:0000256" key="1">
    <source>
        <dbReference type="ARBA" id="ARBA00022441"/>
    </source>
</evidence>
<dbReference type="Gene3D" id="2.120.10.80">
    <property type="entry name" value="Kelch-type beta propeller"/>
    <property type="match status" value="1"/>
</dbReference>
<evidence type="ECO:0000256" key="3">
    <source>
        <dbReference type="SAM" id="SignalP"/>
    </source>
</evidence>
<keyword evidence="2" id="KW-0677">Repeat</keyword>
<proteinExistence type="predicted"/>
<dbReference type="PANTHER" id="PTHR45632">
    <property type="entry name" value="LD33804P"/>
    <property type="match status" value="1"/>
</dbReference>
<dbReference type="Proteomes" id="UP000739538">
    <property type="component" value="Unassembled WGS sequence"/>
</dbReference>
<accession>A0A956NEV4</accession>